<dbReference type="GO" id="GO:0052381">
    <property type="term" value="F:tRNA dimethylallyltransferase activity"/>
    <property type="evidence" value="ECO:0007669"/>
    <property type="project" value="UniProtKB-UniRule"/>
</dbReference>
<evidence type="ECO:0000256" key="4">
    <source>
        <dbReference type="ARBA" id="ARBA00022679"/>
    </source>
</evidence>
<comment type="caution">
    <text evidence="10">Lacks conserved residue(s) required for the propagation of feature annotation.</text>
</comment>
<feature type="binding site" evidence="10">
    <location>
        <begin position="11"/>
        <end position="18"/>
    </location>
    <ligand>
        <name>ATP</name>
        <dbReference type="ChEBI" id="CHEBI:30616"/>
    </ligand>
</feature>
<dbReference type="GO" id="GO:0005524">
    <property type="term" value="F:ATP binding"/>
    <property type="evidence" value="ECO:0007669"/>
    <property type="project" value="UniProtKB-UniRule"/>
</dbReference>
<sequence length="306" mass="35161">MTDKFLISVVGPTAIGKTKMAIALAQYFNTEIISADSRQFYKEMQIGTAVPSIEELNAVPHHFIQFKSIFKPYSVGDFEQDALSRLERLFAEKNTALLAGGSGLYVSAITKGLDKFPKVAPEVRKELNQRLEVEGIESLQKQLGRLDPIHYGKVDLENPHRLVRALEICLGTGKPYSSFLKGKSQKRFFSSITVGLEADRKVIYDRIDKRVDSMMEEGLLEEARSLHRYKRENALQTVGYKELFNYFEGIWELDFAISEIKKNTRRFAKRQLTWFRKDESILWFPYDCDVHQVVESIKDKMKSDNG</sequence>
<reference evidence="14 15" key="1">
    <citation type="submission" date="2018-10" db="EMBL/GenBank/DDBJ databases">
        <title>Ulvibacterium marinum gen. nov., sp. nov., a novel marine bacterium of the family Flavobacteriaceae, isolated from a culture of the green alga Ulva prolifera.</title>
        <authorList>
            <person name="Zhang Z."/>
        </authorList>
    </citation>
    <scope>NUCLEOTIDE SEQUENCE [LARGE SCALE GENOMIC DNA]</scope>
    <source>
        <strain evidence="14 15">CCMM003</strain>
    </source>
</reference>
<name>A0A3B0C6S9_9FLAO</name>
<keyword evidence="5 10" id="KW-0819">tRNA processing</keyword>
<feature type="binding site" evidence="10">
    <location>
        <begin position="13"/>
        <end position="18"/>
    </location>
    <ligand>
        <name>substrate</name>
    </ligand>
</feature>
<dbReference type="InterPro" id="IPR039657">
    <property type="entry name" value="Dimethylallyltransferase"/>
</dbReference>
<dbReference type="PANTHER" id="PTHR11088">
    <property type="entry name" value="TRNA DIMETHYLALLYLTRANSFERASE"/>
    <property type="match status" value="1"/>
</dbReference>
<keyword evidence="8 10" id="KW-0460">Magnesium</keyword>
<dbReference type="HAMAP" id="MF_00185">
    <property type="entry name" value="IPP_trans"/>
    <property type="match status" value="1"/>
</dbReference>
<organism evidence="14 15">
    <name type="scientific">Ulvibacterium marinum</name>
    <dbReference type="NCBI Taxonomy" id="2419782"/>
    <lineage>
        <taxon>Bacteria</taxon>
        <taxon>Pseudomonadati</taxon>
        <taxon>Bacteroidota</taxon>
        <taxon>Flavobacteriia</taxon>
        <taxon>Flavobacteriales</taxon>
        <taxon>Flavobacteriaceae</taxon>
        <taxon>Ulvibacterium</taxon>
    </lineage>
</organism>
<evidence type="ECO:0000256" key="1">
    <source>
        <dbReference type="ARBA" id="ARBA00001946"/>
    </source>
</evidence>
<dbReference type="PANTHER" id="PTHR11088:SF60">
    <property type="entry name" value="TRNA DIMETHYLALLYLTRANSFERASE"/>
    <property type="match status" value="1"/>
</dbReference>
<comment type="caution">
    <text evidence="14">The sequence shown here is derived from an EMBL/GenBank/DDBJ whole genome shotgun (WGS) entry which is preliminary data.</text>
</comment>
<feature type="site" description="Interaction with substrate tRNA" evidence="10">
    <location>
        <position position="124"/>
    </location>
</feature>
<evidence type="ECO:0000256" key="10">
    <source>
        <dbReference type="HAMAP-Rule" id="MF_00185"/>
    </source>
</evidence>
<keyword evidence="6 10" id="KW-0547">Nucleotide-binding</keyword>
<dbReference type="Proteomes" id="UP000276603">
    <property type="component" value="Unassembled WGS sequence"/>
</dbReference>
<comment type="similarity">
    <text evidence="3 10 13">Belongs to the IPP transferase family.</text>
</comment>
<evidence type="ECO:0000313" key="14">
    <source>
        <dbReference type="EMBL" id="RKN81502.1"/>
    </source>
</evidence>
<comment type="function">
    <text evidence="2 10 12">Catalyzes the transfer of a dimethylallyl group onto the adenine at position 37 in tRNAs that read codons beginning with uridine, leading to the formation of N6-(dimethylallyl)adenosine (i(6)A).</text>
</comment>
<gene>
    <name evidence="10 14" type="primary">miaA</name>
    <name evidence="14" type="ORF">D7Z94_11335</name>
</gene>
<feature type="region of interest" description="Interaction with substrate tRNA" evidence="10">
    <location>
        <begin position="36"/>
        <end position="39"/>
    </location>
</feature>
<proteinExistence type="inferred from homology"/>
<evidence type="ECO:0000256" key="2">
    <source>
        <dbReference type="ARBA" id="ARBA00003213"/>
    </source>
</evidence>
<evidence type="ECO:0000256" key="8">
    <source>
        <dbReference type="ARBA" id="ARBA00022842"/>
    </source>
</evidence>
<keyword evidence="15" id="KW-1185">Reference proteome</keyword>
<keyword evidence="7 10" id="KW-0067">ATP-binding</keyword>
<comment type="cofactor">
    <cofactor evidence="1 10">
        <name>Mg(2+)</name>
        <dbReference type="ChEBI" id="CHEBI:18420"/>
    </cofactor>
</comment>
<dbReference type="Gene3D" id="3.40.50.300">
    <property type="entry name" value="P-loop containing nucleotide triphosphate hydrolases"/>
    <property type="match status" value="1"/>
</dbReference>
<evidence type="ECO:0000256" key="11">
    <source>
        <dbReference type="RuleBase" id="RU003783"/>
    </source>
</evidence>
<evidence type="ECO:0000256" key="3">
    <source>
        <dbReference type="ARBA" id="ARBA00005842"/>
    </source>
</evidence>
<evidence type="ECO:0000256" key="12">
    <source>
        <dbReference type="RuleBase" id="RU003784"/>
    </source>
</evidence>
<dbReference type="GO" id="GO:0006400">
    <property type="term" value="P:tRNA modification"/>
    <property type="evidence" value="ECO:0007669"/>
    <property type="project" value="TreeGrafter"/>
</dbReference>
<dbReference type="InterPro" id="IPR027417">
    <property type="entry name" value="P-loop_NTPase"/>
</dbReference>
<dbReference type="EC" id="2.5.1.75" evidence="10"/>
<protein>
    <recommendedName>
        <fullName evidence="10">tRNA dimethylallyltransferase</fullName>
        <ecNumber evidence="10">2.5.1.75</ecNumber>
    </recommendedName>
    <alternativeName>
        <fullName evidence="10">Dimethylallyl diphosphate:tRNA dimethylallyltransferase</fullName>
        <shortName evidence="10">DMAPP:tRNA dimethylallyltransferase</shortName>
        <shortName evidence="10">DMATase</shortName>
    </alternativeName>
    <alternativeName>
        <fullName evidence="10">Isopentenyl-diphosphate:tRNA isopentenyltransferase</fullName>
        <shortName evidence="10">IPP transferase</shortName>
        <shortName evidence="10">IPPT</shortName>
        <shortName evidence="10">IPTase</shortName>
    </alternativeName>
</protein>
<evidence type="ECO:0000256" key="6">
    <source>
        <dbReference type="ARBA" id="ARBA00022741"/>
    </source>
</evidence>
<evidence type="ECO:0000256" key="13">
    <source>
        <dbReference type="RuleBase" id="RU003785"/>
    </source>
</evidence>
<dbReference type="OrthoDB" id="9776390at2"/>
<keyword evidence="4 10" id="KW-0808">Transferase</keyword>
<comment type="subunit">
    <text evidence="10">Monomer.</text>
</comment>
<dbReference type="NCBIfam" id="TIGR00174">
    <property type="entry name" value="miaA"/>
    <property type="match status" value="1"/>
</dbReference>
<accession>A0A3B0C6S9</accession>
<dbReference type="EMBL" id="RBCJ01000002">
    <property type="protein sequence ID" value="RKN81502.1"/>
    <property type="molecule type" value="Genomic_DNA"/>
</dbReference>
<dbReference type="Pfam" id="PF01715">
    <property type="entry name" value="IPPT"/>
    <property type="match status" value="1"/>
</dbReference>
<dbReference type="Gene3D" id="1.10.20.140">
    <property type="match status" value="1"/>
</dbReference>
<evidence type="ECO:0000256" key="9">
    <source>
        <dbReference type="ARBA" id="ARBA00049563"/>
    </source>
</evidence>
<dbReference type="InterPro" id="IPR018022">
    <property type="entry name" value="IPT"/>
</dbReference>
<feature type="site" description="Interaction with substrate tRNA" evidence="10">
    <location>
        <position position="102"/>
    </location>
</feature>
<dbReference type="SUPFAM" id="SSF52540">
    <property type="entry name" value="P-loop containing nucleoside triphosphate hydrolases"/>
    <property type="match status" value="2"/>
</dbReference>
<evidence type="ECO:0000313" key="15">
    <source>
        <dbReference type="Proteomes" id="UP000276603"/>
    </source>
</evidence>
<evidence type="ECO:0000256" key="5">
    <source>
        <dbReference type="ARBA" id="ARBA00022694"/>
    </source>
</evidence>
<dbReference type="RefSeq" id="WP_120712035.1">
    <property type="nucleotide sequence ID" value="NZ_RBCJ01000002.1"/>
</dbReference>
<dbReference type="AlphaFoldDB" id="A0A3B0C6S9"/>
<comment type="catalytic activity">
    <reaction evidence="9 10 11">
        <text>adenosine(37) in tRNA + dimethylallyl diphosphate = N(6)-dimethylallyladenosine(37) in tRNA + diphosphate</text>
        <dbReference type="Rhea" id="RHEA:26482"/>
        <dbReference type="Rhea" id="RHEA-COMP:10162"/>
        <dbReference type="Rhea" id="RHEA-COMP:10375"/>
        <dbReference type="ChEBI" id="CHEBI:33019"/>
        <dbReference type="ChEBI" id="CHEBI:57623"/>
        <dbReference type="ChEBI" id="CHEBI:74411"/>
        <dbReference type="ChEBI" id="CHEBI:74415"/>
        <dbReference type="EC" id="2.5.1.75"/>
    </reaction>
</comment>
<evidence type="ECO:0000256" key="7">
    <source>
        <dbReference type="ARBA" id="ARBA00022840"/>
    </source>
</evidence>